<evidence type="ECO:0000313" key="2">
    <source>
        <dbReference type="EMBL" id="MCW1924136.1"/>
    </source>
</evidence>
<keyword evidence="3" id="KW-1185">Reference proteome</keyword>
<gene>
    <name evidence="2" type="ORF">OKA05_16330</name>
</gene>
<evidence type="ECO:0000313" key="3">
    <source>
        <dbReference type="Proteomes" id="UP001320876"/>
    </source>
</evidence>
<comment type="caution">
    <text evidence="2">The sequence shown here is derived from an EMBL/GenBank/DDBJ whole genome shotgun (WGS) entry which is preliminary data.</text>
</comment>
<proteinExistence type="predicted"/>
<protein>
    <submittedName>
        <fullName evidence="2">Uncharacterized protein</fullName>
    </submittedName>
</protein>
<name>A0ABT3GKV0_9BACT</name>
<dbReference type="EMBL" id="JAPDDT010000007">
    <property type="protein sequence ID" value="MCW1924136.1"/>
    <property type="molecule type" value="Genomic_DNA"/>
</dbReference>
<accession>A0ABT3GKV0</accession>
<dbReference type="RefSeq" id="WP_264488244.1">
    <property type="nucleotide sequence ID" value="NZ_JAPDDT010000007.1"/>
</dbReference>
<sequence>MRPLPTTTQAAPLATKPAVSTAVSQTLELGPLHHATVPGQNRRAANCPIQRAYPWLLIASTALAAVFCGLYLNKPVIVASPGPGPGVTATAPVPPVPALIAAAPKPADSLMPRGGHLPGDTVKPQAADPRRLVSSGSGPENAFEETNLRIQHALKAQGPAGEDLGKIMLDVPVLYRSRALRWTPDEVARARTLMTRIGHYQEAAQIVRNEGQKLLGEWNALVGESIPTPVLRADSPSLSGALQPPTGEQLDSTQAIEIKNR</sequence>
<evidence type="ECO:0000256" key="1">
    <source>
        <dbReference type="SAM" id="MobiDB-lite"/>
    </source>
</evidence>
<dbReference type="Proteomes" id="UP001320876">
    <property type="component" value="Unassembled WGS sequence"/>
</dbReference>
<feature type="region of interest" description="Disordered" evidence="1">
    <location>
        <begin position="113"/>
        <end position="141"/>
    </location>
</feature>
<reference evidence="2 3" key="1">
    <citation type="submission" date="2022-10" db="EMBL/GenBank/DDBJ databases">
        <title>Luteolibacter arcticus strain CCTCC AB 2014275, whole genome shotgun sequencing project.</title>
        <authorList>
            <person name="Zhao G."/>
            <person name="Shen L."/>
        </authorList>
    </citation>
    <scope>NUCLEOTIDE SEQUENCE [LARGE SCALE GENOMIC DNA]</scope>
    <source>
        <strain evidence="2 3">CCTCC AB 2014275</strain>
    </source>
</reference>
<organism evidence="2 3">
    <name type="scientific">Luteolibacter arcticus</name>
    <dbReference type="NCBI Taxonomy" id="1581411"/>
    <lineage>
        <taxon>Bacteria</taxon>
        <taxon>Pseudomonadati</taxon>
        <taxon>Verrucomicrobiota</taxon>
        <taxon>Verrucomicrobiia</taxon>
        <taxon>Verrucomicrobiales</taxon>
        <taxon>Verrucomicrobiaceae</taxon>
        <taxon>Luteolibacter</taxon>
    </lineage>
</organism>